<dbReference type="GO" id="GO:0005737">
    <property type="term" value="C:cytoplasm"/>
    <property type="evidence" value="ECO:0007669"/>
    <property type="project" value="TreeGrafter"/>
</dbReference>
<dbReference type="AlphaFoldDB" id="A0AAU9IG69"/>
<gene>
    <name evidence="3" type="primary">iolS_1</name>
    <name evidence="3" type="ORF">XA1314C_26690</name>
</gene>
<dbReference type="InterPro" id="IPR036812">
    <property type="entry name" value="NAD(P)_OxRdtase_dom_sf"/>
</dbReference>
<name>A0AAU9IG69_9XANT</name>
<dbReference type="EMBL" id="HG992337">
    <property type="protein sequence ID" value="CAE6792836.1"/>
    <property type="molecule type" value="Genomic_DNA"/>
</dbReference>
<dbReference type="InterPro" id="IPR023210">
    <property type="entry name" value="NADP_OxRdtase_dom"/>
</dbReference>
<dbReference type="Pfam" id="PF00248">
    <property type="entry name" value="Aldo_ket_red"/>
    <property type="match status" value="1"/>
</dbReference>
<dbReference type="CDD" id="cd19078">
    <property type="entry name" value="AKR_AKR13C1_2"/>
    <property type="match status" value="1"/>
</dbReference>
<dbReference type="PANTHER" id="PTHR43625:SF27">
    <property type="entry name" value="ALDO-KETO REDUCTASE"/>
    <property type="match status" value="1"/>
</dbReference>
<dbReference type="InterPro" id="IPR050791">
    <property type="entry name" value="Aldo-Keto_reductase"/>
</dbReference>
<dbReference type="Proteomes" id="UP000835242">
    <property type="component" value="Chromosome"/>
</dbReference>
<dbReference type="PROSITE" id="PS51257">
    <property type="entry name" value="PROKAR_LIPOPROTEIN"/>
    <property type="match status" value="1"/>
</dbReference>
<dbReference type="Gene3D" id="3.20.20.100">
    <property type="entry name" value="NADP-dependent oxidoreductase domain"/>
    <property type="match status" value="1"/>
</dbReference>
<keyword evidence="1" id="KW-0560">Oxidoreductase</keyword>
<dbReference type="GO" id="GO:0016491">
    <property type="term" value="F:oxidoreductase activity"/>
    <property type="evidence" value="ECO:0007669"/>
    <property type="project" value="UniProtKB-KW"/>
</dbReference>
<feature type="domain" description="NADP-dependent oxidoreductase" evidence="2">
    <location>
        <begin position="16"/>
        <end position="307"/>
    </location>
</feature>
<evidence type="ECO:0000313" key="4">
    <source>
        <dbReference type="Proteomes" id="UP000835242"/>
    </source>
</evidence>
<evidence type="ECO:0000259" key="2">
    <source>
        <dbReference type="Pfam" id="PF00248"/>
    </source>
</evidence>
<evidence type="ECO:0000256" key="1">
    <source>
        <dbReference type="ARBA" id="ARBA00023002"/>
    </source>
</evidence>
<proteinExistence type="predicted"/>
<dbReference type="RefSeq" id="WP_039523078.1">
    <property type="nucleotide sequence ID" value="NZ_HG992337.1"/>
</dbReference>
<dbReference type="SUPFAM" id="SSF51430">
    <property type="entry name" value="NAD(P)-linked oxidoreductase"/>
    <property type="match status" value="1"/>
</dbReference>
<dbReference type="EMBL" id="HG992337">
    <property type="protein sequence ID" value="CAE6792812.1"/>
    <property type="molecule type" value="Genomic_DNA"/>
</dbReference>
<evidence type="ECO:0000313" key="3">
    <source>
        <dbReference type="EMBL" id="CAE6792836.1"/>
    </source>
</evidence>
<reference evidence="3 4" key="1">
    <citation type="submission" date="2021-02" db="EMBL/GenBank/DDBJ databases">
        <authorList>
            <person name="Pothier F. J."/>
        </authorList>
    </citation>
    <scope>NUCLEOTIDE SEQUENCE [LARGE SCALE GENOMIC DNA]</scope>
    <source>
        <strain evidence="3 4">1314c</strain>
    </source>
</reference>
<organism evidence="3 4">
    <name type="scientific">Xanthomonas arboricola</name>
    <dbReference type="NCBI Taxonomy" id="56448"/>
    <lineage>
        <taxon>Bacteria</taxon>
        <taxon>Pseudomonadati</taxon>
        <taxon>Pseudomonadota</taxon>
        <taxon>Gammaproteobacteria</taxon>
        <taxon>Lysobacterales</taxon>
        <taxon>Lysobacteraceae</taxon>
        <taxon>Xanthomonas</taxon>
    </lineage>
</organism>
<dbReference type="PANTHER" id="PTHR43625">
    <property type="entry name" value="AFLATOXIN B1 ALDEHYDE REDUCTASE"/>
    <property type="match status" value="1"/>
</dbReference>
<accession>A0AAU9IG69</accession>
<sequence length="327" mass="35267">MQTRQLGNSGLQVSALGLGCMGLSYGYGPATARKEAVALLHAAVERGVTFFDTAEAYGPFANEALLGEALAAHRDQLVIATKFGFKDGHADAGLDSRPERIRAVAEASLTRLKTDRIDLFYQHRVDPAVPIEEVAGTVKDLIAEGKVKHFGLSEAGADTIRRAHAVQPVTAVQSEYSLWWREPETSVLPTLEALGIGFVPFSPLGKGFLTGAIQADTQFSADDFRNQVPRFAAEARQANQVLVQRIQAIAADKGATPAQVALAWLLSRQPWIVPIPGTTKLHRLEENLGGASLTLNNEDLARIQQALDAVAIVGERYSPERQKLVGK</sequence>
<protein>
    <submittedName>
        <fullName evidence="3">Aldo-keto reductase IolS</fullName>
    </submittedName>
</protein>